<accession>A0A4R2GF74</accession>
<protein>
    <submittedName>
        <fullName evidence="5">Multidrug resistance efflux pump</fullName>
    </submittedName>
</protein>
<gene>
    <name evidence="5" type="ORF">EV194_11217</name>
</gene>
<evidence type="ECO:0000259" key="4">
    <source>
        <dbReference type="Pfam" id="PF25990"/>
    </source>
</evidence>
<name>A0A4R2GF74_9BACT</name>
<dbReference type="GO" id="GO:0030313">
    <property type="term" value="C:cell envelope"/>
    <property type="evidence" value="ECO:0007669"/>
    <property type="project" value="UniProtKB-SubCell"/>
</dbReference>
<dbReference type="Gene3D" id="2.40.420.20">
    <property type="match status" value="1"/>
</dbReference>
<dbReference type="Pfam" id="PF25990">
    <property type="entry name" value="Beta-barrel_YknX"/>
    <property type="match status" value="1"/>
</dbReference>
<keyword evidence="6" id="KW-1185">Reference proteome</keyword>
<dbReference type="RefSeq" id="WP_132434592.1">
    <property type="nucleotide sequence ID" value="NZ_SLWK01000012.1"/>
</dbReference>
<dbReference type="Proteomes" id="UP000295221">
    <property type="component" value="Unassembled WGS sequence"/>
</dbReference>
<comment type="caution">
    <text evidence="5">The sequence shown here is derived from an EMBL/GenBank/DDBJ whole genome shotgun (WGS) entry which is preliminary data.</text>
</comment>
<dbReference type="PANTHER" id="PTHR32347">
    <property type="entry name" value="EFFLUX SYSTEM COMPONENT YKNX-RELATED"/>
    <property type="match status" value="1"/>
</dbReference>
<evidence type="ECO:0000256" key="3">
    <source>
        <dbReference type="SAM" id="Coils"/>
    </source>
</evidence>
<dbReference type="Gene3D" id="2.40.30.170">
    <property type="match status" value="1"/>
</dbReference>
<organism evidence="5 6">
    <name type="scientific">Natronoflexus pectinivorans</name>
    <dbReference type="NCBI Taxonomy" id="682526"/>
    <lineage>
        <taxon>Bacteria</taxon>
        <taxon>Pseudomonadati</taxon>
        <taxon>Bacteroidota</taxon>
        <taxon>Bacteroidia</taxon>
        <taxon>Marinilabiliales</taxon>
        <taxon>Marinilabiliaceae</taxon>
        <taxon>Natronoflexus</taxon>
    </lineage>
</organism>
<keyword evidence="2 3" id="KW-0175">Coiled coil</keyword>
<sequence>MKKNIWQLIAPLGLVVVTLVVYALATRESDREPDVVRVEKGTFEVVVSASGELEALEYEQITIPDVLLDRTIRVRHIQITDMIREGTVVSRGDYVATLDPGEVEDRLRQAQDRLEMYLNNLENNRIDSSLVLSDARDAIRQARDQVLDMQIRLEQSAFESEAVQRQAQISLERAERDYQQRHRNYTQTRRRLELRIRRAMDNVEDTEKEIQVIEQLKQDLRITAPADGMVVYARGNDGQKIRVGSHVSRWNPLIATLPDLSTIQSVVDVKEIDIAKIRPGLPVRVRIDAFPDDRFTGVVKRVANIGQEQSNDFFNVFRVEIEVNPEGRTLLPGMTSSNNIVVESVRDAIIVPRLAVFTDSDNIRYVFKREGLSVVKQQIRTSGENDNFFKVVDGIEEGDRVMLTPPSNAETLKLVSL</sequence>
<dbReference type="OrthoDB" id="1522431at2"/>
<dbReference type="AlphaFoldDB" id="A0A4R2GF74"/>
<comment type="subcellular location">
    <subcellularLocation>
        <location evidence="1">Cell envelope</location>
    </subcellularLocation>
</comment>
<proteinExistence type="predicted"/>
<evidence type="ECO:0000256" key="2">
    <source>
        <dbReference type="ARBA" id="ARBA00023054"/>
    </source>
</evidence>
<feature type="coiled-coil region" evidence="3">
    <location>
        <begin position="104"/>
        <end position="223"/>
    </location>
</feature>
<evidence type="ECO:0000256" key="1">
    <source>
        <dbReference type="ARBA" id="ARBA00004196"/>
    </source>
</evidence>
<dbReference type="InterPro" id="IPR050465">
    <property type="entry name" value="UPF0194_transport"/>
</dbReference>
<dbReference type="InterPro" id="IPR058636">
    <property type="entry name" value="Beta-barrel_YknX"/>
</dbReference>
<reference evidence="5 6" key="1">
    <citation type="submission" date="2019-03" db="EMBL/GenBank/DDBJ databases">
        <title>Genomic Encyclopedia of Type Strains, Phase IV (KMG-IV): sequencing the most valuable type-strain genomes for metagenomic binning, comparative biology and taxonomic classification.</title>
        <authorList>
            <person name="Goeker M."/>
        </authorList>
    </citation>
    <scope>NUCLEOTIDE SEQUENCE [LARGE SCALE GENOMIC DNA]</scope>
    <source>
        <strain evidence="5 6">DSM 24179</strain>
    </source>
</reference>
<evidence type="ECO:0000313" key="6">
    <source>
        <dbReference type="Proteomes" id="UP000295221"/>
    </source>
</evidence>
<dbReference type="EMBL" id="SLWK01000012">
    <property type="protein sequence ID" value="TCO06796.1"/>
    <property type="molecule type" value="Genomic_DNA"/>
</dbReference>
<evidence type="ECO:0000313" key="5">
    <source>
        <dbReference type="EMBL" id="TCO06796.1"/>
    </source>
</evidence>
<feature type="domain" description="YknX-like beta-barrel" evidence="4">
    <location>
        <begin position="269"/>
        <end position="336"/>
    </location>
</feature>